<feature type="non-terminal residue" evidence="1">
    <location>
        <position position="1"/>
    </location>
</feature>
<gene>
    <name evidence="1" type="ORF">S01H1_14687</name>
</gene>
<protein>
    <submittedName>
        <fullName evidence="1">Uncharacterized protein</fullName>
    </submittedName>
</protein>
<accession>X0RGW4</accession>
<sequence length="29" mass="3328">SYVTIDEVTITVQPEYYEKAALNKILLGR</sequence>
<evidence type="ECO:0000313" key="1">
    <source>
        <dbReference type="EMBL" id="GAF67983.1"/>
    </source>
</evidence>
<reference evidence="1" key="1">
    <citation type="journal article" date="2014" name="Front. Microbiol.">
        <title>High frequency of phylogenetically diverse reductive dehalogenase-homologous genes in deep subseafloor sedimentary metagenomes.</title>
        <authorList>
            <person name="Kawai M."/>
            <person name="Futagami T."/>
            <person name="Toyoda A."/>
            <person name="Takaki Y."/>
            <person name="Nishi S."/>
            <person name="Hori S."/>
            <person name="Arai W."/>
            <person name="Tsubouchi T."/>
            <person name="Morono Y."/>
            <person name="Uchiyama I."/>
            <person name="Ito T."/>
            <person name="Fujiyama A."/>
            <person name="Inagaki F."/>
            <person name="Takami H."/>
        </authorList>
    </citation>
    <scope>NUCLEOTIDE SEQUENCE</scope>
    <source>
        <strain evidence="1">Expedition CK06-06</strain>
    </source>
</reference>
<organism evidence="1">
    <name type="scientific">marine sediment metagenome</name>
    <dbReference type="NCBI Taxonomy" id="412755"/>
    <lineage>
        <taxon>unclassified sequences</taxon>
        <taxon>metagenomes</taxon>
        <taxon>ecological metagenomes</taxon>
    </lineage>
</organism>
<comment type="caution">
    <text evidence="1">The sequence shown here is derived from an EMBL/GenBank/DDBJ whole genome shotgun (WGS) entry which is preliminary data.</text>
</comment>
<dbReference type="EMBL" id="BARS01007650">
    <property type="protein sequence ID" value="GAF67983.1"/>
    <property type="molecule type" value="Genomic_DNA"/>
</dbReference>
<proteinExistence type="predicted"/>
<name>X0RGW4_9ZZZZ</name>
<dbReference type="AlphaFoldDB" id="X0RGW4"/>